<evidence type="ECO:0000313" key="3">
    <source>
        <dbReference type="Proteomes" id="UP000059847"/>
    </source>
</evidence>
<proteinExistence type="predicted"/>
<dbReference type="Proteomes" id="UP000059847">
    <property type="component" value="Chromosome"/>
</dbReference>
<dbReference type="OrthoDB" id="6647232at2"/>
<accession>A0A0M4TVH7</accession>
<dbReference type="STRING" id="45610.AOC03_07400"/>
<gene>
    <name evidence="2" type="ORF">AOC03_07400</name>
</gene>
<evidence type="ECO:0000313" key="2">
    <source>
        <dbReference type="EMBL" id="ALF59886.1"/>
    </source>
</evidence>
<keyword evidence="1" id="KW-0732">Signal</keyword>
<keyword evidence="3" id="KW-1185">Reference proteome</keyword>
<dbReference type="RefSeq" id="WP_062534689.1">
    <property type="nucleotide sequence ID" value="NZ_CP012678.1"/>
</dbReference>
<reference evidence="2 3" key="1">
    <citation type="submission" date="2015-09" db="EMBL/GenBank/DDBJ databases">
        <title>Complete genome of Psychrobacter urativorans R10.10B.</title>
        <authorList>
            <person name="See-Too W.S."/>
            <person name="Chan K.G."/>
        </authorList>
    </citation>
    <scope>NUCLEOTIDE SEQUENCE [LARGE SCALE GENOMIC DNA]</scope>
    <source>
        <strain evidence="2 3">R10.10B</strain>
    </source>
</reference>
<feature type="chain" id="PRO_5005802309" evidence="1">
    <location>
        <begin position="24"/>
        <end position="179"/>
    </location>
</feature>
<evidence type="ECO:0000256" key="1">
    <source>
        <dbReference type="SAM" id="SignalP"/>
    </source>
</evidence>
<organism evidence="2 3">
    <name type="scientific">Psychrobacter urativorans</name>
    <dbReference type="NCBI Taxonomy" id="45610"/>
    <lineage>
        <taxon>Bacteria</taxon>
        <taxon>Pseudomonadati</taxon>
        <taxon>Pseudomonadota</taxon>
        <taxon>Gammaproteobacteria</taxon>
        <taxon>Moraxellales</taxon>
        <taxon>Moraxellaceae</taxon>
        <taxon>Psychrobacter</taxon>
    </lineage>
</organism>
<protein>
    <submittedName>
        <fullName evidence="2">Uncharacterized protein</fullName>
    </submittedName>
</protein>
<feature type="signal peptide" evidence="1">
    <location>
        <begin position="1"/>
        <end position="23"/>
    </location>
</feature>
<dbReference type="EMBL" id="CP012678">
    <property type="protein sequence ID" value="ALF59886.1"/>
    <property type="molecule type" value="Genomic_DNA"/>
</dbReference>
<sequence length="179" mass="19777">MSFLLKVTAGALLTATFSMSAQAQTLKSAISQEIISNVKFLNLESEKTFIQDSEYLDDEPMVFDFNDQNIVMNDINADGINDAIALLFYCEKTSCHGTTHSSDLVVFKGLGKNQFKRLGSVPLGVNAKINNVNKGVINLTSYEYGDDDPGCCATKETKRNFKIKNNQLVEVGYLNRISN</sequence>
<name>A0A0M4TVH7_9GAMM</name>
<dbReference type="KEGG" id="pur:AOC03_07400"/>
<dbReference type="AlphaFoldDB" id="A0A0M4TVH7"/>